<dbReference type="EMBL" id="BFAG01000001">
    <property type="protein sequence ID" value="GBF03869.1"/>
    <property type="molecule type" value="Genomic_DNA"/>
</dbReference>
<dbReference type="Proteomes" id="UP000236569">
    <property type="component" value="Unassembled WGS sequence"/>
</dbReference>
<name>A0A2I9CQZ6_9DEIO</name>
<protein>
    <submittedName>
        <fullName evidence="1">Uncharacterized protein</fullName>
    </submittedName>
</protein>
<gene>
    <name evidence="1" type="ORF">DAERI_010041</name>
</gene>
<evidence type="ECO:0000313" key="2">
    <source>
        <dbReference type="Proteomes" id="UP000236569"/>
    </source>
</evidence>
<accession>A0A2I9CQZ6</accession>
<comment type="caution">
    <text evidence="1">The sequence shown here is derived from an EMBL/GenBank/DDBJ whole genome shotgun (WGS) entry which is preliminary data.</text>
</comment>
<reference evidence="2" key="1">
    <citation type="submission" date="2018-01" db="EMBL/GenBank/DDBJ databases">
        <title>Draft Genome Sequence of the Radioresistant Bacterium Deinococcus aerius TR0125, Isolated from the Higher Atmosphere above Japan.</title>
        <authorList>
            <person name="Satoh K."/>
            <person name="Arai H."/>
            <person name="Sanzen T."/>
            <person name="Kawaguchi Y."/>
            <person name="Hayashi H."/>
            <person name="Yokobori S."/>
            <person name="Yamagishi A."/>
            <person name="Oono Y."/>
            <person name="Narumi I."/>
        </authorList>
    </citation>
    <scope>NUCLEOTIDE SEQUENCE [LARGE SCALE GENOMIC DNA]</scope>
    <source>
        <strain evidence="2">TR0125</strain>
    </source>
</reference>
<sequence>MRYVSFVNARNLLYLLLRQHPDGITAKEMDALVKREGVLTTQRGKGISRTTTFHVRNALYHLGLLELRGRLYVPTSDAVLVEHLAQAEGYSKQLTTKEKVEFARHVVENADCRDVFLWLFGTEATELEAFVERAGTVRWRSEDIPGLADTPLASREGATPGAARKGQRRWRVVMTSPAGAMTLETEDEVQAVFYGVRYWLMQLDVLDEMFFEGEGGHTIMFATDPRNSQVDILPYLKRELVPGVPWTPLHLRPLMLNVARDQHATLEATHAAFRRLARRYPQYVYLIATARSFATITASSATAEEFQLRGYLRDDQGRIISHARVHEKIGDLDDTAV</sequence>
<organism evidence="1 2">
    <name type="scientific">Deinococcus aerius</name>
    <dbReference type="NCBI Taxonomy" id="200253"/>
    <lineage>
        <taxon>Bacteria</taxon>
        <taxon>Thermotogati</taxon>
        <taxon>Deinococcota</taxon>
        <taxon>Deinococci</taxon>
        <taxon>Deinococcales</taxon>
        <taxon>Deinococcaceae</taxon>
        <taxon>Deinococcus</taxon>
    </lineage>
</organism>
<keyword evidence="2" id="KW-1185">Reference proteome</keyword>
<evidence type="ECO:0000313" key="1">
    <source>
        <dbReference type="EMBL" id="GBF03869.1"/>
    </source>
</evidence>
<dbReference type="AlphaFoldDB" id="A0A2I9CQZ6"/>
<proteinExistence type="predicted"/>